<evidence type="ECO:0000313" key="5">
    <source>
        <dbReference type="EMBL" id="OHT20282.1"/>
    </source>
</evidence>
<dbReference type="PANTHER" id="PTHR30154:SF34">
    <property type="entry name" value="TRANSCRIPTIONAL REGULATOR AZLB"/>
    <property type="match status" value="1"/>
</dbReference>
<dbReference type="AlphaFoldDB" id="A0A1S1HEP0"/>
<dbReference type="SMART" id="SM00344">
    <property type="entry name" value="HTH_ASNC"/>
    <property type="match status" value="1"/>
</dbReference>
<organism evidence="5 6">
    <name type="scientific">Edaphosphingomonas haloaromaticamans</name>
    <dbReference type="NCBI Taxonomy" id="653954"/>
    <lineage>
        <taxon>Bacteria</taxon>
        <taxon>Pseudomonadati</taxon>
        <taxon>Pseudomonadota</taxon>
        <taxon>Alphaproteobacteria</taxon>
        <taxon>Sphingomonadales</taxon>
        <taxon>Rhizorhabdaceae</taxon>
        <taxon>Edaphosphingomonas</taxon>
    </lineage>
</organism>
<dbReference type="GO" id="GO:0043200">
    <property type="term" value="P:response to amino acid"/>
    <property type="evidence" value="ECO:0007669"/>
    <property type="project" value="TreeGrafter"/>
</dbReference>
<dbReference type="InterPro" id="IPR036390">
    <property type="entry name" value="WH_DNA-bd_sf"/>
</dbReference>
<evidence type="ECO:0000256" key="3">
    <source>
        <dbReference type="ARBA" id="ARBA00023163"/>
    </source>
</evidence>
<dbReference type="Proteomes" id="UP000179467">
    <property type="component" value="Unassembled WGS sequence"/>
</dbReference>
<dbReference type="CDD" id="cd00090">
    <property type="entry name" value="HTH_ARSR"/>
    <property type="match status" value="1"/>
</dbReference>
<keyword evidence="1" id="KW-0805">Transcription regulation</keyword>
<dbReference type="GO" id="GO:0043565">
    <property type="term" value="F:sequence-specific DNA binding"/>
    <property type="evidence" value="ECO:0007669"/>
    <property type="project" value="InterPro"/>
</dbReference>
<evidence type="ECO:0000256" key="2">
    <source>
        <dbReference type="ARBA" id="ARBA00023125"/>
    </source>
</evidence>
<dbReference type="InterPro" id="IPR011008">
    <property type="entry name" value="Dimeric_a/b-barrel"/>
</dbReference>
<gene>
    <name evidence="5" type="ORF">BHE75_02278</name>
</gene>
<dbReference type="InterPro" id="IPR000485">
    <property type="entry name" value="AsnC-type_HTH_dom"/>
</dbReference>
<evidence type="ECO:0000313" key="6">
    <source>
        <dbReference type="Proteomes" id="UP000179467"/>
    </source>
</evidence>
<dbReference type="PRINTS" id="PR00033">
    <property type="entry name" value="HTHASNC"/>
</dbReference>
<dbReference type="SUPFAM" id="SSF54909">
    <property type="entry name" value="Dimeric alpha+beta barrel"/>
    <property type="match status" value="1"/>
</dbReference>
<dbReference type="Gene3D" id="1.10.10.10">
    <property type="entry name" value="Winged helix-like DNA-binding domain superfamily/Winged helix DNA-binding domain"/>
    <property type="match status" value="1"/>
</dbReference>
<proteinExistence type="predicted"/>
<dbReference type="InterPro" id="IPR011991">
    <property type="entry name" value="ArsR-like_HTH"/>
</dbReference>
<keyword evidence="6" id="KW-1185">Reference proteome</keyword>
<dbReference type="InterPro" id="IPR019888">
    <property type="entry name" value="Tscrpt_reg_AsnC-like"/>
</dbReference>
<protein>
    <submittedName>
        <fullName evidence="5">DNA-binding transcriptional regulator AsnC</fullName>
    </submittedName>
</protein>
<dbReference type="SUPFAM" id="SSF46785">
    <property type="entry name" value="Winged helix' DNA-binding domain"/>
    <property type="match status" value="1"/>
</dbReference>
<evidence type="ECO:0000259" key="4">
    <source>
        <dbReference type="PROSITE" id="PS50956"/>
    </source>
</evidence>
<dbReference type="PROSITE" id="PS50956">
    <property type="entry name" value="HTH_ASNC_2"/>
    <property type="match status" value="1"/>
</dbReference>
<dbReference type="InterPro" id="IPR019887">
    <property type="entry name" value="Tscrpt_reg_AsnC/Lrp_C"/>
</dbReference>
<dbReference type="Gene3D" id="3.30.70.920">
    <property type="match status" value="1"/>
</dbReference>
<dbReference type="Pfam" id="PF01037">
    <property type="entry name" value="AsnC_trans_reg"/>
    <property type="match status" value="1"/>
</dbReference>
<name>A0A1S1HEP0_9SPHN</name>
<dbReference type="EMBL" id="MIPT01000001">
    <property type="protein sequence ID" value="OHT20282.1"/>
    <property type="molecule type" value="Genomic_DNA"/>
</dbReference>
<sequence length="180" mass="19591">MEQDYSGHRGRLIYRASSTSDPAMVKKAGAPFDIDGLDEKIIAALRCNGRIATRDLATEVGVKEATVRAHLRRLEDNDIVRVVAMRDLAALGYNCVSAVGIQVRGRPAADVAAELAEMEQVITVAVAIGIHDLEVQLVARDVHELDQLLTGVIAKVRGVDQIFPSVALKVMKYVSEWAPF</sequence>
<dbReference type="GO" id="GO:0006355">
    <property type="term" value="P:regulation of DNA-templated transcription"/>
    <property type="evidence" value="ECO:0007669"/>
    <property type="project" value="UniProtKB-ARBA"/>
</dbReference>
<dbReference type="PANTHER" id="PTHR30154">
    <property type="entry name" value="LEUCINE-RESPONSIVE REGULATORY PROTEIN"/>
    <property type="match status" value="1"/>
</dbReference>
<keyword evidence="3" id="KW-0804">Transcription</keyword>
<comment type="caution">
    <text evidence="5">The sequence shown here is derived from an EMBL/GenBank/DDBJ whole genome shotgun (WGS) entry which is preliminary data.</text>
</comment>
<accession>A0A1S1HEP0</accession>
<evidence type="ECO:0000256" key="1">
    <source>
        <dbReference type="ARBA" id="ARBA00023015"/>
    </source>
</evidence>
<dbReference type="Pfam" id="PF13412">
    <property type="entry name" value="HTH_24"/>
    <property type="match status" value="1"/>
</dbReference>
<keyword evidence="2 5" id="KW-0238">DNA-binding</keyword>
<dbReference type="InterPro" id="IPR036388">
    <property type="entry name" value="WH-like_DNA-bd_sf"/>
</dbReference>
<feature type="domain" description="HTH asnC-type" evidence="4">
    <location>
        <begin position="34"/>
        <end position="94"/>
    </location>
</feature>
<dbReference type="GO" id="GO:0005829">
    <property type="term" value="C:cytosol"/>
    <property type="evidence" value="ECO:0007669"/>
    <property type="project" value="TreeGrafter"/>
</dbReference>
<reference evidence="5 6" key="1">
    <citation type="submission" date="2016-09" db="EMBL/GenBank/DDBJ databases">
        <title>Metabolic pathway, cell adaptation mechanisms and a novel monoxygenase revealed through proteogenomic-transcription analysis of a Sphingomonas haloaromaticamans strain degrading the fungicide ortho-phenylphenol.</title>
        <authorList>
            <person name="Perruchon C."/>
            <person name="Papadopoulou E.S."/>
            <person name="Rousidou C."/>
            <person name="Vasileiadis S."/>
            <person name="Tanou G."/>
            <person name="Amoutzias G."/>
            <person name="Molassiotis A."/>
            <person name="Karpouzas D.G."/>
        </authorList>
    </citation>
    <scope>NUCLEOTIDE SEQUENCE [LARGE SCALE GENOMIC DNA]</scope>
    <source>
        <strain evidence="5 6">P3</strain>
    </source>
</reference>